<organism evidence="4 5">
    <name type="scientific">Dendronalium phyllosphericum CENA369</name>
    <dbReference type="NCBI Taxonomy" id="1725256"/>
    <lineage>
        <taxon>Bacteria</taxon>
        <taxon>Bacillati</taxon>
        <taxon>Cyanobacteriota</taxon>
        <taxon>Cyanophyceae</taxon>
        <taxon>Nostocales</taxon>
        <taxon>Nostocaceae</taxon>
        <taxon>Dendronalium</taxon>
        <taxon>Dendronalium phyllosphericum</taxon>
    </lineage>
</organism>
<dbReference type="PANTHER" id="PTHR36933:SF1">
    <property type="entry name" value="SLL0788 PROTEIN"/>
    <property type="match status" value="1"/>
</dbReference>
<dbReference type="AlphaFoldDB" id="A0A8J7LGV5"/>
<keyword evidence="2" id="KW-0732">Signal</keyword>
<dbReference type="EMBL" id="JAECZA010000124">
    <property type="protein sequence ID" value="MBH8575314.1"/>
    <property type="molecule type" value="Genomic_DNA"/>
</dbReference>
<comment type="caution">
    <text evidence="4">The sequence shown here is derived from an EMBL/GenBank/DDBJ whole genome shotgun (WGS) entry which is preliminary data.</text>
</comment>
<feature type="signal peptide" evidence="2">
    <location>
        <begin position="1"/>
        <end position="28"/>
    </location>
</feature>
<keyword evidence="5" id="KW-1185">Reference proteome</keyword>
<dbReference type="RefSeq" id="WP_214434105.1">
    <property type="nucleotide sequence ID" value="NZ_CAWPUQ010000029.1"/>
</dbReference>
<feature type="compositionally biased region" description="Low complexity" evidence="1">
    <location>
        <begin position="31"/>
        <end position="48"/>
    </location>
</feature>
<feature type="domain" description="DUF305" evidence="3">
    <location>
        <begin position="80"/>
        <end position="229"/>
    </location>
</feature>
<dbReference type="Pfam" id="PF03713">
    <property type="entry name" value="DUF305"/>
    <property type="match status" value="1"/>
</dbReference>
<sequence length="237" mass="26798">MQFSNLKHNLLALILVAIASFSSSLLTACSTTSSDTQSQNNTTATDTSNEQPMNHREMHHGSGMNHSMVMDLGTADANYDLRFIDAMILHHQGALAMAKDALQKSKRPEIKKLANDIIKAQNQEITQMKKWRTAWYPKAGDKPIAYDAQQNKTVDMSSKQMQAMMMNMDLGNADSEFDLRFINAMIPHHEGAVAMAKDALQKSQRPEIKNLAQEIIKAQNIEINQMKQWRKTWYNKS</sequence>
<evidence type="ECO:0000259" key="3">
    <source>
        <dbReference type="Pfam" id="PF03713"/>
    </source>
</evidence>
<dbReference type="InterPro" id="IPR005183">
    <property type="entry name" value="DUF305_CopM-like"/>
</dbReference>
<dbReference type="PANTHER" id="PTHR36933">
    <property type="entry name" value="SLL0788 PROTEIN"/>
    <property type="match status" value="1"/>
</dbReference>
<evidence type="ECO:0000313" key="5">
    <source>
        <dbReference type="Proteomes" id="UP000662314"/>
    </source>
</evidence>
<feature type="chain" id="PRO_5035299586" evidence="2">
    <location>
        <begin position="29"/>
        <end position="237"/>
    </location>
</feature>
<dbReference type="PROSITE" id="PS51257">
    <property type="entry name" value="PROKAR_LIPOPROTEIN"/>
    <property type="match status" value="1"/>
</dbReference>
<reference evidence="4 5" key="1">
    <citation type="journal article" date="2021" name="Int. J. Syst. Evol. Microbiol.">
        <title>Amazonocrinis nigriterrae gen. nov., sp. nov., Atlanticothrix silvestris gen. nov., sp. nov. and Dendronalium phyllosphericum gen. nov., sp. nov., nostocacean cyanobacteria from Brazilian environments.</title>
        <authorList>
            <person name="Alvarenga D.O."/>
            <person name="Andreote A.P.D."/>
            <person name="Branco L.H.Z."/>
            <person name="Delbaje E."/>
            <person name="Cruz R.B."/>
            <person name="Varani A.M."/>
            <person name="Fiore M.F."/>
        </authorList>
    </citation>
    <scope>NUCLEOTIDE SEQUENCE [LARGE SCALE GENOMIC DNA]</scope>
    <source>
        <strain evidence="4 5">CENA369</strain>
    </source>
</reference>
<proteinExistence type="predicted"/>
<protein>
    <submittedName>
        <fullName evidence="4">DUF305 domain-containing protein</fullName>
    </submittedName>
</protein>
<feature type="region of interest" description="Disordered" evidence="1">
    <location>
        <begin position="31"/>
        <end position="61"/>
    </location>
</feature>
<dbReference type="Gene3D" id="1.20.1260.10">
    <property type="match status" value="2"/>
</dbReference>
<evidence type="ECO:0000256" key="1">
    <source>
        <dbReference type="SAM" id="MobiDB-lite"/>
    </source>
</evidence>
<name>A0A8J7LGV5_9NOST</name>
<dbReference type="InterPro" id="IPR012347">
    <property type="entry name" value="Ferritin-like"/>
</dbReference>
<accession>A0A8J7LGV5</accession>
<evidence type="ECO:0000256" key="2">
    <source>
        <dbReference type="SAM" id="SignalP"/>
    </source>
</evidence>
<dbReference type="Proteomes" id="UP000662314">
    <property type="component" value="Unassembled WGS sequence"/>
</dbReference>
<evidence type="ECO:0000313" key="4">
    <source>
        <dbReference type="EMBL" id="MBH8575314.1"/>
    </source>
</evidence>
<gene>
    <name evidence="4" type="ORF">I8752_20315</name>
</gene>